<dbReference type="SMART" id="SM00567">
    <property type="entry name" value="EZ_HEAT"/>
    <property type="match status" value="3"/>
</dbReference>
<dbReference type="Gene3D" id="1.25.10.10">
    <property type="entry name" value="Leucine-rich Repeat Variant"/>
    <property type="match status" value="1"/>
</dbReference>
<accession>A0A7Y0BND1</accession>
<name>A0A7Y0BND1_9SPHN</name>
<protein>
    <submittedName>
        <fullName evidence="2">HEAT repeat domain-containing protein</fullName>
    </submittedName>
</protein>
<dbReference type="Pfam" id="PF13646">
    <property type="entry name" value="HEAT_2"/>
    <property type="match status" value="2"/>
</dbReference>
<feature type="region of interest" description="Disordered" evidence="1">
    <location>
        <begin position="1"/>
        <end position="26"/>
    </location>
</feature>
<feature type="compositionally biased region" description="Low complexity" evidence="1">
    <location>
        <begin position="1"/>
        <end position="17"/>
    </location>
</feature>
<dbReference type="RefSeq" id="WP_169492738.1">
    <property type="nucleotide sequence ID" value="NZ_AP029021.1"/>
</dbReference>
<reference evidence="2 3" key="1">
    <citation type="submission" date="2020-04" db="EMBL/GenBank/DDBJ databases">
        <title>Novosphingobium sp. TW-4 isolated from soil.</title>
        <authorList>
            <person name="Dahal R.H."/>
            <person name="Chaudhary D.K."/>
        </authorList>
    </citation>
    <scope>NUCLEOTIDE SEQUENCE [LARGE SCALE GENOMIC DNA]</scope>
    <source>
        <strain evidence="2 3">TW-4</strain>
    </source>
</reference>
<dbReference type="SUPFAM" id="SSF48371">
    <property type="entry name" value="ARM repeat"/>
    <property type="match status" value="1"/>
</dbReference>
<dbReference type="EMBL" id="JABBGM010000002">
    <property type="protein sequence ID" value="NML93529.1"/>
    <property type="molecule type" value="Genomic_DNA"/>
</dbReference>
<evidence type="ECO:0000256" key="1">
    <source>
        <dbReference type="SAM" id="MobiDB-lite"/>
    </source>
</evidence>
<dbReference type="Proteomes" id="UP000583556">
    <property type="component" value="Unassembled WGS sequence"/>
</dbReference>
<dbReference type="InterPro" id="IPR004155">
    <property type="entry name" value="PBS_lyase_HEAT"/>
</dbReference>
<sequence>MGLLKARSGSAIPAAADAAEEPRLDHPDPMLRRRAVQALHGDPESVSVLVALLREEGDNLVRQAAFLALASLNSEKAAHGVAVMLSDADAALRNGALETLASMPTHAGGLLEPLGRDEDPDVRIFAVLLAGELQDSAAGAWLLSLAASETDPNVCSNLAEALGGTGLPDAVPALEAIAARFPDEPFLAFAVETALQRLHEA</sequence>
<dbReference type="InterPro" id="IPR016024">
    <property type="entry name" value="ARM-type_fold"/>
</dbReference>
<dbReference type="AlphaFoldDB" id="A0A7Y0BND1"/>
<organism evidence="2 3">
    <name type="scientific">Novosphingobium olei</name>
    <dbReference type="NCBI Taxonomy" id="2728851"/>
    <lineage>
        <taxon>Bacteria</taxon>
        <taxon>Pseudomonadati</taxon>
        <taxon>Pseudomonadota</taxon>
        <taxon>Alphaproteobacteria</taxon>
        <taxon>Sphingomonadales</taxon>
        <taxon>Sphingomonadaceae</taxon>
        <taxon>Novosphingobium</taxon>
    </lineage>
</organism>
<evidence type="ECO:0000313" key="3">
    <source>
        <dbReference type="Proteomes" id="UP000583556"/>
    </source>
</evidence>
<comment type="caution">
    <text evidence="2">The sequence shown here is derived from an EMBL/GenBank/DDBJ whole genome shotgun (WGS) entry which is preliminary data.</text>
</comment>
<keyword evidence="3" id="KW-1185">Reference proteome</keyword>
<gene>
    <name evidence="2" type="ORF">HHL27_07605</name>
</gene>
<dbReference type="InterPro" id="IPR011989">
    <property type="entry name" value="ARM-like"/>
</dbReference>
<proteinExistence type="predicted"/>
<evidence type="ECO:0000313" key="2">
    <source>
        <dbReference type="EMBL" id="NML93529.1"/>
    </source>
</evidence>